<dbReference type="Gene3D" id="3.30.530.20">
    <property type="match status" value="1"/>
</dbReference>
<dbReference type="RefSeq" id="WP_336586116.1">
    <property type="nucleotide sequence ID" value="NZ_JBBAXC010000004.1"/>
</dbReference>
<dbReference type="EMBL" id="JBBAXC010000004">
    <property type="protein sequence ID" value="MEI5906682.1"/>
    <property type="molecule type" value="Genomic_DNA"/>
</dbReference>
<accession>A0ABU8HBR4</accession>
<comment type="caution">
    <text evidence="1">The sequence shown here is derived from an EMBL/GenBank/DDBJ whole genome shotgun (WGS) entry which is preliminary data.</text>
</comment>
<protein>
    <submittedName>
        <fullName evidence="1">SRPBCC family protein</fullName>
    </submittedName>
</protein>
<gene>
    <name evidence="1" type="ORF">WAK64_06375</name>
</gene>
<sequence>MRDIFFENVMIHDVPDNVWASFIELEQNASKWMPGISSLRKTTDGPIQKGTEFTSYSRGKQQVTKVTDFQDHYRLTLTTIQGNFRADYTYTFKAENRATSVTLQATCSAKGVMKLLSPIIRYAIKKTDGRQLERFQDVFIKDR</sequence>
<organism evidence="1 2">
    <name type="scientific">Bacillus spongiae</name>
    <dbReference type="NCBI Taxonomy" id="2683610"/>
    <lineage>
        <taxon>Bacteria</taxon>
        <taxon>Bacillati</taxon>
        <taxon>Bacillota</taxon>
        <taxon>Bacilli</taxon>
        <taxon>Bacillales</taxon>
        <taxon>Bacillaceae</taxon>
        <taxon>Bacillus</taxon>
    </lineage>
</organism>
<keyword evidence="2" id="KW-1185">Reference proteome</keyword>
<dbReference type="SUPFAM" id="SSF55961">
    <property type="entry name" value="Bet v1-like"/>
    <property type="match status" value="1"/>
</dbReference>
<dbReference type="InterPro" id="IPR023393">
    <property type="entry name" value="START-like_dom_sf"/>
</dbReference>
<dbReference type="Proteomes" id="UP001312865">
    <property type="component" value="Unassembled WGS sequence"/>
</dbReference>
<evidence type="ECO:0000313" key="2">
    <source>
        <dbReference type="Proteomes" id="UP001312865"/>
    </source>
</evidence>
<evidence type="ECO:0000313" key="1">
    <source>
        <dbReference type="EMBL" id="MEI5906682.1"/>
    </source>
</evidence>
<proteinExistence type="predicted"/>
<reference evidence="1 2" key="1">
    <citation type="journal article" date="2018" name="J. Microbiol.">
        <title>Bacillus spongiae sp. nov., isolated from sponge of Jeju Island.</title>
        <authorList>
            <person name="Lee G.E."/>
            <person name="Im W.T."/>
            <person name="Park J.S."/>
        </authorList>
    </citation>
    <scope>NUCLEOTIDE SEQUENCE [LARGE SCALE GENOMIC DNA]</scope>
    <source>
        <strain evidence="1 2">135PIL107-10</strain>
    </source>
</reference>
<name>A0ABU8HBR4_9BACI</name>